<keyword evidence="2" id="KW-1185">Reference proteome</keyword>
<dbReference type="EMBL" id="CP009124">
    <property type="protein sequence ID" value="QNR95598.1"/>
    <property type="molecule type" value="Genomic_DNA"/>
</dbReference>
<sequence>MLKHQAFLFTYGNRPTGCHGRAA</sequence>
<accession>A0ABX6TP26</accession>
<evidence type="ECO:0000313" key="2">
    <source>
        <dbReference type="Proteomes" id="UP000028682"/>
    </source>
</evidence>
<evidence type="ECO:0000313" key="1">
    <source>
        <dbReference type="EMBL" id="QNR95598.1"/>
    </source>
</evidence>
<name>A0ABX6TP26_STRLI</name>
<proteinExistence type="predicted"/>
<reference evidence="2" key="1">
    <citation type="submission" date="2014-08" db="EMBL/GenBank/DDBJ databases">
        <title>Complete genome sequence of Streptomyces lividans TK24.</title>
        <authorList>
            <consortium name="StrepSynth"/>
            <person name="Ruckert C."/>
            <person name="Fridjonson O.H."/>
            <person name="Lambert C."/>
            <person name="van Wezel G.P."/>
            <person name="Bernaerts K."/>
            <person name="Anne J."/>
            <person name="Economou A."/>
            <person name="Kalinowski J."/>
        </authorList>
    </citation>
    <scope>NUCLEOTIDE SEQUENCE [LARGE SCALE GENOMIC DNA]</scope>
    <source>
        <strain evidence="2">TK24</strain>
    </source>
</reference>
<dbReference type="Proteomes" id="UP000028682">
    <property type="component" value="Chromosome"/>
</dbReference>
<gene>
    <name evidence="1" type="ORF">SLIV_14443</name>
</gene>
<protein>
    <submittedName>
        <fullName evidence="1">Uncharacterized protein</fullName>
    </submittedName>
</protein>
<organism evidence="1 2">
    <name type="scientific">Streptomyces lividans TK24</name>
    <dbReference type="NCBI Taxonomy" id="457428"/>
    <lineage>
        <taxon>Bacteria</taxon>
        <taxon>Bacillati</taxon>
        <taxon>Actinomycetota</taxon>
        <taxon>Actinomycetes</taxon>
        <taxon>Kitasatosporales</taxon>
        <taxon>Streptomycetaceae</taxon>
        <taxon>Streptomyces</taxon>
    </lineage>
</organism>